<evidence type="ECO:0000313" key="2">
    <source>
        <dbReference type="Proteomes" id="UP000807504"/>
    </source>
</evidence>
<proteinExistence type="predicted"/>
<accession>A0A8T0E465</accession>
<dbReference type="AlphaFoldDB" id="A0A8T0E465"/>
<gene>
    <name evidence="1" type="ORF">HNY73_019622</name>
</gene>
<reference evidence="1" key="2">
    <citation type="submission" date="2020-06" db="EMBL/GenBank/DDBJ databases">
        <authorList>
            <person name="Sheffer M."/>
        </authorList>
    </citation>
    <scope>NUCLEOTIDE SEQUENCE</scope>
</reference>
<comment type="caution">
    <text evidence="1">The sequence shown here is derived from an EMBL/GenBank/DDBJ whole genome shotgun (WGS) entry which is preliminary data.</text>
</comment>
<evidence type="ECO:0000313" key="1">
    <source>
        <dbReference type="EMBL" id="KAF8766573.1"/>
    </source>
</evidence>
<name>A0A8T0E465_ARGBR</name>
<protein>
    <submittedName>
        <fullName evidence="1">Uncharacterized protein</fullName>
    </submittedName>
</protein>
<dbReference type="Proteomes" id="UP000807504">
    <property type="component" value="Unassembled WGS sequence"/>
</dbReference>
<organism evidence="1 2">
    <name type="scientific">Argiope bruennichi</name>
    <name type="common">Wasp spider</name>
    <name type="synonym">Aranea bruennichi</name>
    <dbReference type="NCBI Taxonomy" id="94029"/>
    <lineage>
        <taxon>Eukaryota</taxon>
        <taxon>Metazoa</taxon>
        <taxon>Ecdysozoa</taxon>
        <taxon>Arthropoda</taxon>
        <taxon>Chelicerata</taxon>
        <taxon>Arachnida</taxon>
        <taxon>Araneae</taxon>
        <taxon>Araneomorphae</taxon>
        <taxon>Entelegynae</taxon>
        <taxon>Araneoidea</taxon>
        <taxon>Araneidae</taxon>
        <taxon>Argiope</taxon>
    </lineage>
</organism>
<sequence length="330" mass="40024">MEKIYDLTDTHYFQNNDLEQFEYQEKECENPSYAYDENATYKFSIRGENDNIFYSGAYIHLEMKITDKNDLNIGNRKATFENGGGFFKEHGDFDAKDKIIGNVKDPIHVMNVVNKQYLENNALILNEDLRQQKANNFFDLKDDSLSDYKKRILAAKLIKPIKQKLSEDFIREFQDKFNWKLISEYQKLSEDFIREFQYKVNWKLISEYQKLSEDFIREFRNKVDWGNISYHQKLSEDFIREFQHKVDWEGISYHQKLSEDFIREFRDKVDWGNISWKQELSEDFIRIFQDKVDWEGISWEQELSEDFIREFQHKVDWKLISEHQKLSEAL</sequence>
<dbReference type="EMBL" id="JABXBU010002230">
    <property type="protein sequence ID" value="KAF8766573.1"/>
    <property type="molecule type" value="Genomic_DNA"/>
</dbReference>
<reference evidence="1" key="1">
    <citation type="journal article" date="2020" name="bioRxiv">
        <title>Chromosome-level reference genome of the European wasp spider Argiope bruennichi: a resource for studies on range expansion and evolutionary adaptation.</title>
        <authorList>
            <person name="Sheffer M.M."/>
            <person name="Hoppe A."/>
            <person name="Krehenwinkel H."/>
            <person name="Uhl G."/>
            <person name="Kuss A.W."/>
            <person name="Jensen L."/>
            <person name="Jensen C."/>
            <person name="Gillespie R.G."/>
            <person name="Hoff K.J."/>
            <person name="Prost S."/>
        </authorList>
    </citation>
    <scope>NUCLEOTIDE SEQUENCE</scope>
</reference>
<dbReference type="Gene3D" id="1.20.5.240">
    <property type="match status" value="4"/>
</dbReference>
<keyword evidence="2" id="KW-1185">Reference proteome</keyword>